<evidence type="ECO:0000313" key="5">
    <source>
        <dbReference type="EMBL" id="MDI9238727.1"/>
    </source>
</evidence>
<comment type="similarity">
    <text evidence="2 4">Belongs to the trans-sulfuration enzymes family.</text>
</comment>
<keyword evidence="5" id="KW-0808">Transferase</keyword>
<dbReference type="CDD" id="cd00614">
    <property type="entry name" value="CGS_like"/>
    <property type="match status" value="1"/>
</dbReference>
<dbReference type="EC" id="2.5.1.48" evidence="5"/>
<dbReference type="Gene3D" id="3.40.640.10">
    <property type="entry name" value="Type I PLP-dependent aspartate aminotransferase-like (Major domain)"/>
    <property type="match status" value="1"/>
</dbReference>
<dbReference type="GO" id="GO:0003962">
    <property type="term" value="F:cystathionine gamma-synthase activity"/>
    <property type="evidence" value="ECO:0007669"/>
    <property type="project" value="UniProtKB-EC"/>
</dbReference>
<gene>
    <name evidence="5" type="ORF">QLQ15_07340</name>
</gene>
<dbReference type="InterPro" id="IPR015421">
    <property type="entry name" value="PyrdxlP-dep_Trfase_major"/>
</dbReference>
<dbReference type="InterPro" id="IPR000277">
    <property type="entry name" value="Cys/Met-Metab_PyrdxlP-dep_enz"/>
</dbReference>
<dbReference type="Proteomes" id="UP001321580">
    <property type="component" value="Unassembled WGS sequence"/>
</dbReference>
<dbReference type="Pfam" id="PF01053">
    <property type="entry name" value="Cys_Met_Meta_PP"/>
    <property type="match status" value="1"/>
</dbReference>
<evidence type="ECO:0000256" key="1">
    <source>
        <dbReference type="ARBA" id="ARBA00001933"/>
    </source>
</evidence>
<evidence type="ECO:0000313" key="6">
    <source>
        <dbReference type="Proteomes" id="UP001321580"/>
    </source>
</evidence>
<evidence type="ECO:0000256" key="2">
    <source>
        <dbReference type="ARBA" id="ARBA00009077"/>
    </source>
</evidence>
<comment type="cofactor">
    <cofactor evidence="1 4">
        <name>pyridoxal 5'-phosphate</name>
        <dbReference type="ChEBI" id="CHEBI:597326"/>
    </cofactor>
</comment>
<comment type="caution">
    <text evidence="5">The sequence shown here is derived from an EMBL/GenBank/DDBJ whole genome shotgun (WGS) entry which is preliminary data.</text>
</comment>
<dbReference type="PANTHER" id="PTHR11808:SF15">
    <property type="entry name" value="CYSTATHIONINE GAMMA-LYASE"/>
    <property type="match status" value="1"/>
</dbReference>
<organism evidence="5 6">
    <name type="scientific">Lysobacter stagni</name>
    <dbReference type="NCBI Taxonomy" id="3045172"/>
    <lineage>
        <taxon>Bacteria</taxon>
        <taxon>Pseudomonadati</taxon>
        <taxon>Pseudomonadota</taxon>
        <taxon>Gammaproteobacteria</taxon>
        <taxon>Lysobacterales</taxon>
        <taxon>Lysobacteraceae</taxon>
        <taxon>Lysobacter</taxon>
    </lineage>
</organism>
<protein>
    <submittedName>
        <fullName evidence="5">Cystathionine gamma-synthase</fullName>
        <ecNumber evidence="5">2.5.1.48</ecNumber>
    </submittedName>
</protein>
<dbReference type="SUPFAM" id="SSF53383">
    <property type="entry name" value="PLP-dependent transferases"/>
    <property type="match status" value="1"/>
</dbReference>
<proteinExistence type="inferred from homology"/>
<evidence type="ECO:0000256" key="4">
    <source>
        <dbReference type="RuleBase" id="RU362118"/>
    </source>
</evidence>
<dbReference type="Gene3D" id="3.90.1150.10">
    <property type="entry name" value="Aspartate Aminotransferase, domain 1"/>
    <property type="match status" value="1"/>
</dbReference>
<name>A0ABT6XEZ9_9GAMM</name>
<accession>A0ABT6XEZ9</accession>
<reference evidence="5 6" key="1">
    <citation type="submission" date="2023-05" db="EMBL/GenBank/DDBJ databases">
        <title>Lysobacter sp. strain LF1 Genome sequencing and assembly.</title>
        <authorList>
            <person name="Jung Y."/>
        </authorList>
    </citation>
    <scope>NUCLEOTIDE SEQUENCE [LARGE SCALE GENOMIC DNA]</scope>
    <source>
        <strain evidence="5 6">LF1</strain>
    </source>
</reference>
<dbReference type="NCBIfam" id="NF005871">
    <property type="entry name" value="PRK07811.1"/>
    <property type="match status" value="1"/>
</dbReference>
<keyword evidence="3 4" id="KW-0663">Pyridoxal phosphate</keyword>
<dbReference type="PIRSF" id="PIRSF001434">
    <property type="entry name" value="CGS"/>
    <property type="match status" value="1"/>
</dbReference>
<dbReference type="InterPro" id="IPR015424">
    <property type="entry name" value="PyrdxlP-dep_Trfase"/>
</dbReference>
<keyword evidence="6" id="KW-1185">Reference proteome</keyword>
<dbReference type="RefSeq" id="WP_283212174.1">
    <property type="nucleotide sequence ID" value="NZ_JASGBI010000001.1"/>
</dbReference>
<dbReference type="PANTHER" id="PTHR11808">
    <property type="entry name" value="TRANS-SULFURATION ENZYME FAMILY MEMBER"/>
    <property type="match status" value="1"/>
</dbReference>
<sequence length="394" mass="42520">MSERHAEGGARKPGLGTLAIHAGQSPDPSTGAVMTPIYATSTYAQSSPGVHQGFEYSRSHNPTRFAYERCVAGLEGGTRGFAFASGLAATSTILELLDSGSHVVAMDDVYGGTYRLFERVRRRSAGLDFSWVDLSDVSAFEAAIRPETKMVWIETPTNPLLKLVDIAQIAAIARKRGLIVVVDNTFSSPILQRPLELGAHIVMHSATKYLNGHSDIVGGMAVVGDDAEIADRMAFLQNAIGGVQGPFDSFLALRGLKTLHLRMKAHCENAQALAEWLETHPAIEKVLYPGLKSHPQYELAKRQMHGPGGMISIYIKGGEAAARRMMERCEYFTVAESLGGVESLINHPAIMTHASVPAERRAQLGIADNLVRLSVGVEDLEDLKADVDHALGQP</sequence>
<evidence type="ECO:0000256" key="3">
    <source>
        <dbReference type="ARBA" id="ARBA00022898"/>
    </source>
</evidence>
<dbReference type="EMBL" id="JASGBI010000001">
    <property type="protein sequence ID" value="MDI9238727.1"/>
    <property type="molecule type" value="Genomic_DNA"/>
</dbReference>
<dbReference type="InterPro" id="IPR015422">
    <property type="entry name" value="PyrdxlP-dep_Trfase_small"/>
</dbReference>